<dbReference type="GO" id="GO:0031047">
    <property type="term" value="P:regulatory ncRNA-mediated gene silencing"/>
    <property type="evidence" value="ECO:0007669"/>
    <property type="project" value="UniProtKB-ARBA"/>
</dbReference>
<dbReference type="Pfam" id="PF00271">
    <property type="entry name" value="Helicase_C"/>
    <property type="match status" value="1"/>
</dbReference>
<organism evidence="12 13">
    <name type="scientific">Polypedilum vanderplanki</name>
    <name type="common">Sleeping chironomid midge</name>
    <dbReference type="NCBI Taxonomy" id="319348"/>
    <lineage>
        <taxon>Eukaryota</taxon>
        <taxon>Metazoa</taxon>
        <taxon>Ecdysozoa</taxon>
        <taxon>Arthropoda</taxon>
        <taxon>Hexapoda</taxon>
        <taxon>Insecta</taxon>
        <taxon>Pterygota</taxon>
        <taxon>Neoptera</taxon>
        <taxon>Endopterygota</taxon>
        <taxon>Diptera</taxon>
        <taxon>Nematocera</taxon>
        <taxon>Chironomoidea</taxon>
        <taxon>Chironomidae</taxon>
        <taxon>Chironominae</taxon>
        <taxon>Polypedilum</taxon>
        <taxon>Polypedilum</taxon>
    </lineage>
</organism>
<reference evidence="12" key="1">
    <citation type="submission" date="2021-03" db="EMBL/GenBank/DDBJ databases">
        <title>Chromosome level genome of the anhydrobiotic midge Polypedilum vanderplanki.</title>
        <authorList>
            <person name="Yoshida Y."/>
            <person name="Kikawada T."/>
            <person name="Gusev O."/>
        </authorList>
    </citation>
    <scope>NUCLEOTIDE SEQUENCE</scope>
    <source>
        <strain evidence="12">NIAS01</strain>
        <tissue evidence="12">Whole body or cell culture</tissue>
    </source>
</reference>
<dbReference type="EC" id="3.6.4.13" evidence="1"/>
<feature type="compositionally biased region" description="Polar residues" evidence="8">
    <location>
        <begin position="51"/>
        <end position="63"/>
    </location>
</feature>
<feature type="region of interest" description="Disordered" evidence="8">
    <location>
        <begin position="602"/>
        <end position="645"/>
    </location>
</feature>
<dbReference type="GO" id="GO:0005524">
    <property type="term" value="F:ATP binding"/>
    <property type="evidence" value="ECO:0007669"/>
    <property type="project" value="UniProtKB-KW"/>
</dbReference>
<accession>A0A9J6CS22</accession>
<dbReference type="GO" id="GO:0016787">
    <property type="term" value="F:hydrolase activity"/>
    <property type="evidence" value="ECO:0007669"/>
    <property type="project" value="UniProtKB-KW"/>
</dbReference>
<evidence type="ECO:0000313" key="13">
    <source>
        <dbReference type="Proteomes" id="UP001107558"/>
    </source>
</evidence>
<dbReference type="PANTHER" id="PTHR47958">
    <property type="entry name" value="ATP-DEPENDENT RNA HELICASE DBP3"/>
    <property type="match status" value="1"/>
</dbReference>
<dbReference type="Pfam" id="PF00270">
    <property type="entry name" value="DEAD"/>
    <property type="match status" value="1"/>
</dbReference>
<feature type="domain" description="Helicase C-terminal" evidence="10">
    <location>
        <begin position="401"/>
        <end position="548"/>
    </location>
</feature>
<dbReference type="PROSITE" id="PS51192">
    <property type="entry name" value="HELICASE_ATP_BIND_1"/>
    <property type="match status" value="1"/>
</dbReference>
<keyword evidence="13" id="KW-1185">Reference proteome</keyword>
<evidence type="ECO:0000256" key="7">
    <source>
        <dbReference type="PROSITE-ProRule" id="PRU00552"/>
    </source>
</evidence>
<feature type="compositionally biased region" description="Polar residues" evidence="8">
    <location>
        <begin position="618"/>
        <end position="634"/>
    </location>
</feature>
<feature type="region of interest" description="Disordered" evidence="8">
    <location>
        <begin position="1"/>
        <end position="35"/>
    </location>
</feature>
<feature type="compositionally biased region" description="Basic and acidic residues" evidence="8">
    <location>
        <begin position="19"/>
        <end position="29"/>
    </location>
</feature>
<dbReference type="SMART" id="SM00490">
    <property type="entry name" value="HELICc"/>
    <property type="match status" value="1"/>
</dbReference>
<comment type="catalytic activity">
    <reaction evidence="6">
        <text>ATP + H2O = ADP + phosphate + H(+)</text>
        <dbReference type="Rhea" id="RHEA:13065"/>
        <dbReference type="ChEBI" id="CHEBI:15377"/>
        <dbReference type="ChEBI" id="CHEBI:15378"/>
        <dbReference type="ChEBI" id="CHEBI:30616"/>
        <dbReference type="ChEBI" id="CHEBI:43474"/>
        <dbReference type="ChEBI" id="CHEBI:456216"/>
        <dbReference type="EC" id="3.6.4.13"/>
    </reaction>
</comment>
<keyword evidence="2" id="KW-0547">Nucleotide-binding</keyword>
<dbReference type="InterPro" id="IPR014014">
    <property type="entry name" value="RNA_helicase_DEAD_Q_motif"/>
</dbReference>
<keyword evidence="3" id="KW-0378">Hydrolase</keyword>
<dbReference type="PROSITE" id="PS00039">
    <property type="entry name" value="DEAD_ATP_HELICASE"/>
    <property type="match status" value="1"/>
</dbReference>
<dbReference type="EMBL" id="JADBJN010000001">
    <property type="protein sequence ID" value="KAG5684422.1"/>
    <property type="molecule type" value="Genomic_DNA"/>
</dbReference>
<dbReference type="Gene3D" id="3.40.50.300">
    <property type="entry name" value="P-loop containing nucleotide triphosphate hydrolases"/>
    <property type="match status" value="2"/>
</dbReference>
<feature type="domain" description="DEAD-box RNA helicase Q" evidence="11">
    <location>
        <begin position="165"/>
        <end position="193"/>
    </location>
</feature>
<dbReference type="FunFam" id="3.40.50.300:FF:000008">
    <property type="entry name" value="ATP-dependent RNA helicase RhlB"/>
    <property type="match status" value="1"/>
</dbReference>
<evidence type="ECO:0000259" key="11">
    <source>
        <dbReference type="PROSITE" id="PS51195"/>
    </source>
</evidence>
<evidence type="ECO:0000256" key="1">
    <source>
        <dbReference type="ARBA" id="ARBA00012552"/>
    </source>
</evidence>
<evidence type="ECO:0000313" key="12">
    <source>
        <dbReference type="EMBL" id="KAG5684422.1"/>
    </source>
</evidence>
<feature type="compositionally biased region" description="Basic and acidic residues" evidence="8">
    <location>
        <begin position="636"/>
        <end position="645"/>
    </location>
</feature>
<dbReference type="FunFam" id="3.40.50.300:FF:000079">
    <property type="entry name" value="probable ATP-dependent RNA helicase DDX17"/>
    <property type="match status" value="1"/>
</dbReference>
<evidence type="ECO:0000256" key="8">
    <source>
        <dbReference type="SAM" id="MobiDB-lite"/>
    </source>
</evidence>
<dbReference type="OrthoDB" id="196131at2759"/>
<name>A0A9J6CS22_POLVA</name>
<protein>
    <recommendedName>
        <fullName evidence="1">RNA helicase</fullName>
        <ecNumber evidence="1">3.6.4.13</ecNumber>
    </recommendedName>
</protein>
<sequence length="953" mass="107378">MYQGGYQGNFNQNHGFRPPRPDFNADNRWNRNNPNNPQFNNHFNPNFMSNGAFNGNFVPNNRTYPPKKDFGGPKSNQPNHIRKNKSPDLDDMTKEERAKLQSMKAKCPGQNLVRPNWESIKLEPFKKDFNKIHENNANRTLEEVMAWRASMEITVKGKDVPYPHQDFDEAGFSQSIINEVTRQGFTTPTPIQSQGWPIAMKGRDLLGIAQTGSGKTLAYMLPAIVHINNQRPLMRGEGPIVLVLAPTRELAQQIQTVARDFGSHVKPYVRNTCIFGGSPKGPQIRDLERGIEICIATPGRLIDFLERGVTNMRRVTYLVLDEADRMLDMGFEPQIRKIIEQIRPDRQVLMWSATWPREVQTLAEDFLRNYIQVNIGSLNLSANNNIVQNIKVCEENEKEGELIALLKTVVTDNSKKGIIFVETKKKVEDILKIIQREGYQSNSIHGDKSQNERDFVLESFRNGRIAILVATDVAARGLDVEDVKYVINYDYPNSSEDYVHRIGRTGRCEQTGTAYTFFTPSNARQARELIAVLNEAGQSPTKELLDLAKSIPGKGNQRINSRFGRPDQYNKPMNHFNNGMKPMNGPGGWMNNGVNQNMNGYHNSTNTFNRTGDRFNNKSDQQQRPFNKYNNSQNNDEEKKYDGYKRNPDFNNRFKNPMQNGFVNNQTVPPQQQPQQNGYQKNFAGQEGGYKPRNSFVKPDFNGNPRNNQHFGGEKPPFQNNYMGNKPRAPFNSNGPAPRFANGGNNLNGNEYAGGSQKYNKFENYKSAAYGEKTEGSDVFQGVKSFNSHQSGGRHYNSGNRFNEHQNGTIDGQTPQAVHAQQPPPQQFVQADAIDGAQAFDSNMIAGYRMVANGTIPPFPPAFATADFQQRPQANGQPIADINNPCAFQNIQGAPQSRQQMYVIGAPPPTATPYAIQFQHTAVQPMFSYYASLSPPLSSSNISAFMDHNDGFD</sequence>
<dbReference type="InterPro" id="IPR001650">
    <property type="entry name" value="Helicase_C-like"/>
</dbReference>
<evidence type="ECO:0000256" key="3">
    <source>
        <dbReference type="ARBA" id="ARBA00022801"/>
    </source>
</evidence>
<feature type="compositionally biased region" description="Basic and acidic residues" evidence="8">
    <location>
        <begin position="85"/>
        <end position="95"/>
    </location>
</feature>
<evidence type="ECO:0000259" key="10">
    <source>
        <dbReference type="PROSITE" id="PS51194"/>
    </source>
</evidence>
<dbReference type="InterPro" id="IPR011545">
    <property type="entry name" value="DEAD/DEAH_box_helicase_dom"/>
</dbReference>
<dbReference type="PROSITE" id="PS51194">
    <property type="entry name" value="HELICASE_CTER"/>
    <property type="match status" value="1"/>
</dbReference>
<dbReference type="Proteomes" id="UP001107558">
    <property type="component" value="Chromosome 1"/>
</dbReference>
<dbReference type="InterPro" id="IPR000629">
    <property type="entry name" value="RNA-helicase_DEAD-box_CS"/>
</dbReference>
<evidence type="ECO:0000256" key="4">
    <source>
        <dbReference type="ARBA" id="ARBA00022806"/>
    </source>
</evidence>
<dbReference type="SMART" id="SM00487">
    <property type="entry name" value="DEXDc"/>
    <property type="match status" value="1"/>
</dbReference>
<dbReference type="GO" id="GO:0003676">
    <property type="term" value="F:nucleic acid binding"/>
    <property type="evidence" value="ECO:0007669"/>
    <property type="project" value="InterPro"/>
</dbReference>
<evidence type="ECO:0000259" key="9">
    <source>
        <dbReference type="PROSITE" id="PS51192"/>
    </source>
</evidence>
<feature type="region of interest" description="Disordered" evidence="8">
    <location>
        <begin position="51"/>
        <end position="95"/>
    </location>
</feature>
<dbReference type="InterPro" id="IPR014001">
    <property type="entry name" value="Helicase_ATP-bd"/>
</dbReference>
<dbReference type="InterPro" id="IPR027417">
    <property type="entry name" value="P-loop_NTPase"/>
</dbReference>
<feature type="short sequence motif" description="Q motif" evidence="7">
    <location>
        <begin position="165"/>
        <end position="193"/>
    </location>
</feature>
<keyword evidence="4" id="KW-0347">Helicase</keyword>
<gene>
    <name evidence="12" type="ORF">PVAND_013656</name>
</gene>
<feature type="region of interest" description="Disordered" evidence="8">
    <location>
        <begin position="660"/>
        <end position="699"/>
    </location>
</feature>
<dbReference type="CDD" id="cd18787">
    <property type="entry name" value="SF2_C_DEAD"/>
    <property type="match status" value="1"/>
</dbReference>
<dbReference type="PROSITE" id="PS51195">
    <property type="entry name" value="Q_MOTIF"/>
    <property type="match status" value="1"/>
</dbReference>
<dbReference type="GO" id="GO:0003724">
    <property type="term" value="F:RNA helicase activity"/>
    <property type="evidence" value="ECO:0007669"/>
    <property type="project" value="UniProtKB-EC"/>
</dbReference>
<dbReference type="SUPFAM" id="SSF52540">
    <property type="entry name" value="P-loop containing nucleoside triphosphate hydrolases"/>
    <property type="match status" value="1"/>
</dbReference>
<keyword evidence="5" id="KW-0067">ATP-binding</keyword>
<feature type="compositionally biased region" description="Low complexity" evidence="8">
    <location>
        <begin position="663"/>
        <end position="677"/>
    </location>
</feature>
<comment type="caution">
    <text evidence="12">The sequence shown here is derived from an EMBL/GenBank/DDBJ whole genome shotgun (WGS) entry which is preliminary data.</text>
</comment>
<dbReference type="AlphaFoldDB" id="A0A9J6CS22"/>
<dbReference type="CDD" id="cd17966">
    <property type="entry name" value="DEADc_DDX5_DDX17"/>
    <property type="match status" value="1"/>
</dbReference>
<evidence type="ECO:0000256" key="5">
    <source>
        <dbReference type="ARBA" id="ARBA00022840"/>
    </source>
</evidence>
<feature type="domain" description="Helicase ATP-binding" evidence="9">
    <location>
        <begin position="196"/>
        <end position="373"/>
    </location>
</feature>
<evidence type="ECO:0000256" key="6">
    <source>
        <dbReference type="ARBA" id="ARBA00047984"/>
    </source>
</evidence>
<proteinExistence type="predicted"/>
<evidence type="ECO:0000256" key="2">
    <source>
        <dbReference type="ARBA" id="ARBA00022741"/>
    </source>
</evidence>